<comment type="caution">
    <text evidence="1">The sequence shown here is derived from an EMBL/GenBank/DDBJ whole genome shotgun (WGS) entry which is preliminary data.</text>
</comment>
<reference evidence="1 2" key="1">
    <citation type="submission" date="2021-06" db="EMBL/GenBank/DDBJ databases">
        <authorList>
            <person name="Palmer J.M."/>
        </authorList>
    </citation>
    <scope>NUCLEOTIDE SEQUENCE [LARGE SCALE GENOMIC DNA]</scope>
    <source>
        <strain evidence="1 2">GA_2019</strain>
        <tissue evidence="1">Muscle</tissue>
    </source>
</reference>
<keyword evidence="2" id="KW-1185">Reference proteome</keyword>
<gene>
    <name evidence="1" type="ORF">GOODEAATRI_016904</name>
</gene>
<dbReference type="Proteomes" id="UP001476798">
    <property type="component" value="Unassembled WGS sequence"/>
</dbReference>
<sequence>FKDFLKHYLPKPVFFGSPDQEADEDPVTSSHSLMSVFALDSPSSSRTPQLPIASACLPTFQRNYGLLTQTPQDNSLRLAHHQNR</sequence>
<feature type="non-terminal residue" evidence="1">
    <location>
        <position position="1"/>
    </location>
</feature>
<organism evidence="1 2">
    <name type="scientific">Goodea atripinnis</name>
    <dbReference type="NCBI Taxonomy" id="208336"/>
    <lineage>
        <taxon>Eukaryota</taxon>
        <taxon>Metazoa</taxon>
        <taxon>Chordata</taxon>
        <taxon>Craniata</taxon>
        <taxon>Vertebrata</taxon>
        <taxon>Euteleostomi</taxon>
        <taxon>Actinopterygii</taxon>
        <taxon>Neopterygii</taxon>
        <taxon>Teleostei</taxon>
        <taxon>Neoteleostei</taxon>
        <taxon>Acanthomorphata</taxon>
        <taxon>Ovalentaria</taxon>
        <taxon>Atherinomorphae</taxon>
        <taxon>Cyprinodontiformes</taxon>
        <taxon>Goodeidae</taxon>
        <taxon>Goodea</taxon>
    </lineage>
</organism>
<dbReference type="EMBL" id="JAHRIO010021326">
    <property type="protein sequence ID" value="MEQ2165441.1"/>
    <property type="molecule type" value="Genomic_DNA"/>
</dbReference>
<proteinExistence type="predicted"/>
<name>A0ABV0N225_9TELE</name>
<accession>A0ABV0N225</accession>
<evidence type="ECO:0000313" key="1">
    <source>
        <dbReference type="EMBL" id="MEQ2165441.1"/>
    </source>
</evidence>
<protein>
    <submittedName>
        <fullName evidence="1">Uncharacterized protein</fullName>
    </submittedName>
</protein>
<evidence type="ECO:0000313" key="2">
    <source>
        <dbReference type="Proteomes" id="UP001476798"/>
    </source>
</evidence>